<evidence type="ECO:0000256" key="1">
    <source>
        <dbReference type="ARBA" id="ARBA00004167"/>
    </source>
</evidence>
<evidence type="ECO:0000256" key="6">
    <source>
        <dbReference type="ARBA" id="ARBA00022989"/>
    </source>
</evidence>
<evidence type="ECO:0000256" key="7">
    <source>
        <dbReference type="ARBA" id="ARBA00023136"/>
    </source>
</evidence>
<dbReference type="EMBL" id="KI536925">
    <property type="protein sequence ID" value="ESR41060.1"/>
    <property type="molecule type" value="Genomic_DNA"/>
</dbReference>
<dbReference type="GO" id="GO:0016020">
    <property type="term" value="C:membrane"/>
    <property type="evidence" value="ECO:0007669"/>
    <property type="project" value="UniProtKB-SubCell"/>
</dbReference>
<name>V4SQ53_CITCL</name>
<dbReference type="KEGG" id="cic:CICLE_v10027403mg"/>
<evidence type="ECO:0000256" key="8">
    <source>
        <dbReference type="ARBA" id="ARBA00023170"/>
    </source>
</evidence>
<dbReference type="AlphaFoldDB" id="V4SQ53"/>
<dbReference type="PANTHER" id="PTHR48060">
    <property type="entry name" value="DNA DAMAGE-REPAIR/TOLERATION PROTEIN DRT100"/>
    <property type="match status" value="1"/>
</dbReference>
<dbReference type="SUPFAM" id="SSF52058">
    <property type="entry name" value="L domain-like"/>
    <property type="match status" value="1"/>
</dbReference>
<evidence type="ECO:0000256" key="9">
    <source>
        <dbReference type="SAM" id="SignalP"/>
    </source>
</evidence>
<dbReference type="Proteomes" id="UP000030687">
    <property type="component" value="Unassembled WGS sequence"/>
</dbReference>
<evidence type="ECO:0000256" key="5">
    <source>
        <dbReference type="ARBA" id="ARBA00022737"/>
    </source>
</evidence>
<evidence type="ECO:0000313" key="12">
    <source>
        <dbReference type="Proteomes" id="UP000030687"/>
    </source>
</evidence>
<sequence length="160" mass="17925">MVNSMFMSCLASLVWCFSLLLLNSHSYFAYRSNETDRLALLAIKSQLQDPLGVTSSWNNSMNLCQWTGVTCGHRHPRVTALDLSNRSIGGTLSPFVGNLSFLRVINLTDNDFYGKIPNEVGRVLRLEILLLTNNSFSGKKYHPICLIALTSLIFFCVRTS</sequence>
<reference evidence="11 12" key="1">
    <citation type="submission" date="2013-10" db="EMBL/GenBank/DDBJ databases">
        <authorList>
            <consortium name="International Citrus Genome Consortium"/>
            <person name="Jenkins J."/>
            <person name="Schmutz J."/>
            <person name="Prochnik S."/>
            <person name="Rokhsar D."/>
            <person name="Gmitter F."/>
            <person name="Ollitrault P."/>
            <person name="Machado M."/>
            <person name="Talon M."/>
            <person name="Wincker P."/>
            <person name="Jaillon O."/>
            <person name="Morgante M."/>
        </authorList>
    </citation>
    <scope>NUCLEOTIDE SEQUENCE</scope>
    <source>
        <strain evidence="12">cv. Clemenules</strain>
    </source>
</reference>
<keyword evidence="6" id="KW-1133">Transmembrane helix</keyword>
<evidence type="ECO:0000256" key="3">
    <source>
        <dbReference type="ARBA" id="ARBA00022692"/>
    </source>
</evidence>
<feature type="domain" description="Leucine-rich repeat-containing N-terminal plant-type" evidence="10">
    <location>
        <begin position="34"/>
        <end position="71"/>
    </location>
</feature>
<feature type="signal peptide" evidence="9">
    <location>
        <begin position="1"/>
        <end position="16"/>
    </location>
</feature>
<evidence type="ECO:0000313" key="11">
    <source>
        <dbReference type="EMBL" id="ESR41060.1"/>
    </source>
</evidence>
<dbReference type="eggNOG" id="ENOG502QPYS">
    <property type="taxonomic scope" value="Eukaryota"/>
</dbReference>
<dbReference type="InterPro" id="IPR053211">
    <property type="entry name" value="DNA_repair-toleration"/>
</dbReference>
<keyword evidence="7" id="KW-0472">Membrane</keyword>
<keyword evidence="8" id="KW-0675">Receptor</keyword>
<keyword evidence="3" id="KW-0812">Transmembrane</keyword>
<dbReference type="Pfam" id="PF08263">
    <property type="entry name" value="LRRNT_2"/>
    <property type="match status" value="1"/>
</dbReference>
<evidence type="ECO:0000259" key="10">
    <source>
        <dbReference type="Pfam" id="PF08263"/>
    </source>
</evidence>
<dbReference type="InterPro" id="IPR013210">
    <property type="entry name" value="LRR_N_plant-typ"/>
</dbReference>
<dbReference type="Gene3D" id="3.80.10.10">
    <property type="entry name" value="Ribonuclease Inhibitor"/>
    <property type="match status" value="1"/>
</dbReference>
<dbReference type="Gramene" id="ESR41060">
    <property type="protein sequence ID" value="ESR41060"/>
    <property type="gene ID" value="CICLE_v10027403mg"/>
</dbReference>
<comment type="subcellular location">
    <subcellularLocation>
        <location evidence="1">Membrane</location>
        <topology evidence="1">Single-pass membrane protein</topology>
    </subcellularLocation>
</comment>
<feature type="chain" id="PRO_5004727672" description="Leucine-rich repeat-containing N-terminal plant-type domain-containing protein" evidence="9">
    <location>
        <begin position="17"/>
        <end position="160"/>
    </location>
</feature>
<protein>
    <recommendedName>
        <fullName evidence="10">Leucine-rich repeat-containing N-terminal plant-type domain-containing protein</fullName>
    </recommendedName>
</protein>
<organism evidence="11 12">
    <name type="scientific">Citrus clementina</name>
    <name type="common">Clementine</name>
    <name type="synonym">Citrus deliciosa x Citrus sinensis</name>
    <dbReference type="NCBI Taxonomy" id="85681"/>
    <lineage>
        <taxon>Eukaryota</taxon>
        <taxon>Viridiplantae</taxon>
        <taxon>Streptophyta</taxon>
        <taxon>Embryophyta</taxon>
        <taxon>Tracheophyta</taxon>
        <taxon>Spermatophyta</taxon>
        <taxon>Magnoliopsida</taxon>
        <taxon>eudicotyledons</taxon>
        <taxon>Gunneridae</taxon>
        <taxon>Pentapetalae</taxon>
        <taxon>rosids</taxon>
        <taxon>malvids</taxon>
        <taxon>Sapindales</taxon>
        <taxon>Rutaceae</taxon>
        <taxon>Aurantioideae</taxon>
        <taxon>Citrus</taxon>
    </lineage>
</organism>
<evidence type="ECO:0000256" key="2">
    <source>
        <dbReference type="ARBA" id="ARBA00022614"/>
    </source>
</evidence>
<dbReference type="PANTHER" id="PTHR48060:SF21">
    <property type="entry name" value="L DOMAIN-LIKE PROTEIN"/>
    <property type="match status" value="1"/>
</dbReference>
<evidence type="ECO:0000256" key="4">
    <source>
        <dbReference type="ARBA" id="ARBA00022729"/>
    </source>
</evidence>
<proteinExistence type="predicted"/>
<keyword evidence="12" id="KW-1185">Reference proteome</keyword>
<dbReference type="FunFam" id="3.80.10.10:FF:000129">
    <property type="entry name" value="Leucine-rich repeat receptor-like kinase"/>
    <property type="match status" value="1"/>
</dbReference>
<gene>
    <name evidence="11" type="ORF">CICLE_v10027403mg</name>
</gene>
<keyword evidence="4 9" id="KW-0732">Signal</keyword>
<dbReference type="InterPro" id="IPR032675">
    <property type="entry name" value="LRR_dom_sf"/>
</dbReference>
<dbReference type="InParanoid" id="V4SQ53"/>
<dbReference type="OMA" id="IHENRVD"/>
<keyword evidence="2" id="KW-0433">Leucine-rich repeat</keyword>
<keyword evidence="5" id="KW-0677">Repeat</keyword>
<accession>V4SQ53</accession>